<keyword evidence="3" id="KW-1185">Reference proteome</keyword>
<dbReference type="SUPFAM" id="SSF50129">
    <property type="entry name" value="GroES-like"/>
    <property type="match status" value="1"/>
</dbReference>
<dbReference type="Proteomes" id="UP001319861">
    <property type="component" value="Chromosome"/>
</dbReference>
<sequence>MKALYKPGPQAGFEFTERPEPQAGPADVKIRVHATGICGTDLHLQSWDASAQEMATAPLHPRP</sequence>
<dbReference type="Gene3D" id="3.90.180.10">
    <property type="entry name" value="Medium-chain alcohol dehydrogenases, catalytic domain"/>
    <property type="match status" value="1"/>
</dbReference>
<organism evidence="2 3">
    <name type="scientific">Sinomonas cyclohexanicum</name>
    <name type="common">Corynebacterium cyclohexanicum</name>
    <dbReference type="NCBI Taxonomy" id="322009"/>
    <lineage>
        <taxon>Bacteria</taxon>
        <taxon>Bacillati</taxon>
        <taxon>Actinomycetota</taxon>
        <taxon>Actinomycetes</taxon>
        <taxon>Micrococcales</taxon>
        <taxon>Micrococcaceae</taxon>
        <taxon>Sinomonas</taxon>
    </lineage>
</organism>
<evidence type="ECO:0000256" key="1">
    <source>
        <dbReference type="SAM" id="MobiDB-lite"/>
    </source>
</evidence>
<proteinExistence type="predicted"/>
<dbReference type="InterPro" id="IPR011032">
    <property type="entry name" value="GroES-like_sf"/>
</dbReference>
<gene>
    <name evidence="2" type="ORF">SCMU_14840</name>
</gene>
<reference evidence="2 3" key="1">
    <citation type="journal article" date="2021" name="J. Biosci. Bioeng.">
        <title>Identification and characterization of a chc gene cluster responsible for the aromatization pathway of cyclohexanecarboxylate degradation in Sinomonas cyclohexanicum ATCC 51369.</title>
        <authorList>
            <person name="Yamamoto T."/>
            <person name="Hasegawa Y."/>
            <person name="Lau P.C.K."/>
            <person name="Iwaki H."/>
        </authorList>
    </citation>
    <scope>NUCLEOTIDE SEQUENCE [LARGE SCALE GENOMIC DNA]</scope>
    <source>
        <strain evidence="2 3">ATCC 51369</strain>
    </source>
</reference>
<evidence type="ECO:0000313" key="3">
    <source>
        <dbReference type="Proteomes" id="UP001319861"/>
    </source>
</evidence>
<evidence type="ECO:0000313" key="2">
    <source>
        <dbReference type="EMBL" id="BCT75642.1"/>
    </source>
</evidence>
<evidence type="ECO:0008006" key="4">
    <source>
        <dbReference type="Google" id="ProtNLM"/>
    </source>
</evidence>
<dbReference type="EMBL" id="AP024525">
    <property type="protein sequence ID" value="BCT75642.1"/>
    <property type="molecule type" value="Genomic_DNA"/>
</dbReference>
<accession>A0ABN6FHT8</accession>
<protein>
    <recommendedName>
        <fullName evidence="4">L-threonine 3-dehydrogenase</fullName>
    </recommendedName>
</protein>
<name>A0ABN6FHT8_SINCY</name>
<feature type="region of interest" description="Disordered" evidence="1">
    <location>
        <begin position="1"/>
        <end position="25"/>
    </location>
</feature>